<protein>
    <recommendedName>
        <fullName evidence="12">Mitochondrial import inner membrane translocase subunit TIM44</fullName>
    </recommendedName>
</protein>
<proteinExistence type="inferred from homology"/>
<sequence>MLPRHLQSLVVRNSISRRISASSSFRIPPPTRPSRQIHSSAPRHNEIPKSPFQTFVEVLRDELKKSRELQENVKQLQGDVDRFQDSEAMKKARAAYERARLTSSIKENPRLRAAAEELKKTGVKVSDAVGEALKSMEESEVMRAISKASAALSSTIEKSTEPIRKTAAYKSLAETVIDALDDSGSAKHAGFEDRDARRQRRQRRLEKAGLNRVASGRVAADPEAGSAVVLHASSPSQEKWETMKQTNPFFRTLTSFKTAYDESENPIVSSMRGITDTVAGWFEENETAQVIRLMKALDPAFTQDAFERELREYIVPEVVDAYLSADQESLRAWCGEGTYNVLWATMEQFLRQGLVSESRVLDIRQVDITAGKMTEEGVPVFVIQFNTQEILVFKNAKSGEVVVGKEDRVEQCIYVAVVTRLEEDLGNELTGGWKVIRDDEEEFKGVSM</sequence>
<keyword evidence="3" id="KW-0813">Transport</keyword>
<evidence type="ECO:0000256" key="12">
    <source>
        <dbReference type="ARBA" id="ARBA00074309"/>
    </source>
</evidence>
<keyword evidence="17" id="KW-1185">Reference proteome</keyword>
<evidence type="ECO:0000256" key="13">
    <source>
        <dbReference type="SAM" id="Coils"/>
    </source>
</evidence>
<keyword evidence="13" id="KW-0175">Coiled coil</keyword>
<dbReference type="GO" id="GO:0005743">
    <property type="term" value="C:mitochondrial inner membrane"/>
    <property type="evidence" value="ECO:0007669"/>
    <property type="project" value="UniProtKB-SubCell"/>
</dbReference>
<evidence type="ECO:0000256" key="7">
    <source>
        <dbReference type="ARBA" id="ARBA00022927"/>
    </source>
</evidence>
<dbReference type="GO" id="GO:0051087">
    <property type="term" value="F:protein-folding chaperone binding"/>
    <property type="evidence" value="ECO:0007669"/>
    <property type="project" value="InterPro"/>
</dbReference>
<dbReference type="InterPro" id="IPR017303">
    <property type="entry name" value="Tim44"/>
</dbReference>
<keyword evidence="9" id="KW-0811">Translocation</keyword>
<evidence type="ECO:0000313" key="17">
    <source>
        <dbReference type="Proteomes" id="UP000799118"/>
    </source>
</evidence>
<dbReference type="GO" id="GO:0030150">
    <property type="term" value="P:protein import into mitochondrial matrix"/>
    <property type="evidence" value="ECO:0007669"/>
    <property type="project" value="InterPro"/>
</dbReference>
<dbReference type="SUPFAM" id="SSF54427">
    <property type="entry name" value="NTF2-like"/>
    <property type="match status" value="1"/>
</dbReference>
<dbReference type="GO" id="GO:0005524">
    <property type="term" value="F:ATP binding"/>
    <property type="evidence" value="ECO:0007669"/>
    <property type="project" value="UniProtKB-KW"/>
</dbReference>
<keyword evidence="7" id="KW-0653">Protein transport</keyword>
<dbReference type="PIRSF" id="PIRSF037871">
    <property type="entry name" value="TIM44"/>
    <property type="match status" value="1"/>
</dbReference>
<dbReference type="PANTHER" id="PTHR10721">
    <property type="entry name" value="MITOCHONDRIAL IMPORT INNER MEMBRANE TRANSLOCASE SUBUNIT TIM44"/>
    <property type="match status" value="1"/>
</dbReference>
<feature type="coiled-coil region" evidence="13">
    <location>
        <begin position="56"/>
        <end position="86"/>
    </location>
</feature>
<dbReference type="InterPro" id="IPR007379">
    <property type="entry name" value="Tim44-like_dom"/>
</dbReference>
<dbReference type="InterPro" id="IPR039544">
    <property type="entry name" value="Tim44-like"/>
</dbReference>
<gene>
    <name evidence="16" type="ORF">BT96DRAFT_920357</name>
</gene>
<dbReference type="FunFam" id="3.10.450.240:FF:000002">
    <property type="entry name" value="Mitochondrial import inner membrane translocase subunit TIM44"/>
    <property type="match status" value="1"/>
</dbReference>
<dbReference type="OrthoDB" id="10265990at2759"/>
<name>A0A6A4HM44_9AGAR</name>
<keyword evidence="5" id="KW-0999">Mitochondrion inner membrane</keyword>
<evidence type="ECO:0000256" key="8">
    <source>
        <dbReference type="ARBA" id="ARBA00022946"/>
    </source>
</evidence>
<dbReference type="Pfam" id="PF04280">
    <property type="entry name" value="Tim44"/>
    <property type="match status" value="1"/>
</dbReference>
<keyword evidence="8" id="KW-0809">Transit peptide</keyword>
<evidence type="ECO:0000256" key="2">
    <source>
        <dbReference type="ARBA" id="ARBA00009597"/>
    </source>
</evidence>
<dbReference type="Gene3D" id="3.10.450.240">
    <property type="match status" value="1"/>
</dbReference>
<evidence type="ECO:0000256" key="11">
    <source>
        <dbReference type="ARBA" id="ARBA00023136"/>
    </source>
</evidence>
<evidence type="ECO:0000256" key="4">
    <source>
        <dbReference type="ARBA" id="ARBA00022741"/>
    </source>
</evidence>
<evidence type="ECO:0000256" key="14">
    <source>
        <dbReference type="SAM" id="MobiDB-lite"/>
    </source>
</evidence>
<dbReference type="Proteomes" id="UP000799118">
    <property type="component" value="Unassembled WGS sequence"/>
</dbReference>
<feature type="non-terminal residue" evidence="16">
    <location>
        <position position="448"/>
    </location>
</feature>
<dbReference type="PANTHER" id="PTHR10721:SF1">
    <property type="entry name" value="MITOCHONDRIAL IMPORT INNER MEMBRANE TRANSLOCASE SUBUNIT TIM44"/>
    <property type="match status" value="1"/>
</dbReference>
<dbReference type="InterPro" id="IPR032710">
    <property type="entry name" value="NTF2-like_dom_sf"/>
</dbReference>
<dbReference type="EMBL" id="ML769473">
    <property type="protein sequence ID" value="KAE9399146.1"/>
    <property type="molecule type" value="Genomic_DNA"/>
</dbReference>
<evidence type="ECO:0000256" key="9">
    <source>
        <dbReference type="ARBA" id="ARBA00023010"/>
    </source>
</evidence>
<dbReference type="SMART" id="SM00978">
    <property type="entry name" value="Tim44"/>
    <property type="match status" value="1"/>
</dbReference>
<keyword evidence="6" id="KW-0067">ATP-binding</keyword>
<feature type="domain" description="Tim44-like" evidence="15">
    <location>
        <begin position="287"/>
        <end position="438"/>
    </location>
</feature>
<evidence type="ECO:0000256" key="10">
    <source>
        <dbReference type="ARBA" id="ARBA00023128"/>
    </source>
</evidence>
<feature type="region of interest" description="Disordered" evidence="14">
    <location>
        <begin position="21"/>
        <end position="48"/>
    </location>
</feature>
<evidence type="ECO:0000256" key="3">
    <source>
        <dbReference type="ARBA" id="ARBA00022448"/>
    </source>
</evidence>
<evidence type="ECO:0000313" key="16">
    <source>
        <dbReference type="EMBL" id="KAE9399146.1"/>
    </source>
</evidence>
<evidence type="ECO:0000259" key="15">
    <source>
        <dbReference type="SMART" id="SM00978"/>
    </source>
</evidence>
<accession>A0A6A4HM44</accession>
<evidence type="ECO:0000256" key="5">
    <source>
        <dbReference type="ARBA" id="ARBA00022792"/>
    </source>
</evidence>
<keyword evidence="10" id="KW-0496">Mitochondrion</keyword>
<reference evidence="16" key="1">
    <citation type="journal article" date="2019" name="Environ. Microbiol.">
        <title>Fungal ecological strategies reflected in gene transcription - a case study of two litter decomposers.</title>
        <authorList>
            <person name="Barbi F."/>
            <person name="Kohler A."/>
            <person name="Barry K."/>
            <person name="Baskaran P."/>
            <person name="Daum C."/>
            <person name="Fauchery L."/>
            <person name="Ihrmark K."/>
            <person name="Kuo A."/>
            <person name="LaButti K."/>
            <person name="Lipzen A."/>
            <person name="Morin E."/>
            <person name="Grigoriev I.V."/>
            <person name="Henrissat B."/>
            <person name="Lindahl B."/>
            <person name="Martin F."/>
        </authorList>
    </citation>
    <scope>NUCLEOTIDE SEQUENCE</scope>
    <source>
        <strain evidence="16">JB14</strain>
    </source>
</reference>
<comment type="subcellular location">
    <subcellularLocation>
        <location evidence="1">Mitochondrion inner membrane</location>
        <topology evidence="1">Peripheral membrane protein</topology>
    </subcellularLocation>
</comment>
<organism evidence="16 17">
    <name type="scientific">Gymnopus androsaceus JB14</name>
    <dbReference type="NCBI Taxonomy" id="1447944"/>
    <lineage>
        <taxon>Eukaryota</taxon>
        <taxon>Fungi</taxon>
        <taxon>Dikarya</taxon>
        <taxon>Basidiomycota</taxon>
        <taxon>Agaricomycotina</taxon>
        <taxon>Agaricomycetes</taxon>
        <taxon>Agaricomycetidae</taxon>
        <taxon>Agaricales</taxon>
        <taxon>Marasmiineae</taxon>
        <taxon>Omphalotaceae</taxon>
        <taxon>Gymnopus</taxon>
    </lineage>
</organism>
<comment type="similarity">
    <text evidence="2">Belongs to the Tim44 family.</text>
</comment>
<evidence type="ECO:0000256" key="1">
    <source>
        <dbReference type="ARBA" id="ARBA00004637"/>
    </source>
</evidence>
<evidence type="ECO:0000256" key="6">
    <source>
        <dbReference type="ARBA" id="ARBA00022840"/>
    </source>
</evidence>
<keyword evidence="4" id="KW-0547">Nucleotide-binding</keyword>
<dbReference type="AlphaFoldDB" id="A0A6A4HM44"/>
<keyword evidence="11" id="KW-0472">Membrane</keyword>